<accession>A0A8J2JNC0</accession>
<keyword evidence="3" id="KW-1185">Reference proteome</keyword>
<feature type="signal peptide" evidence="1">
    <location>
        <begin position="1"/>
        <end position="18"/>
    </location>
</feature>
<reference evidence="2" key="1">
    <citation type="submission" date="2021-06" db="EMBL/GenBank/DDBJ databases">
        <authorList>
            <person name="Hodson N. C."/>
            <person name="Mongue J. A."/>
            <person name="Jaron S. K."/>
        </authorList>
    </citation>
    <scope>NUCLEOTIDE SEQUENCE</scope>
</reference>
<evidence type="ECO:0000313" key="2">
    <source>
        <dbReference type="EMBL" id="CAG7663172.1"/>
    </source>
</evidence>
<gene>
    <name evidence="2" type="ORF">AFUS01_LOCUS1498</name>
</gene>
<dbReference type="EMBL" id="CAJVCH010008345">
    <property type="protein sequence ID" value="CAG7663172.1"/>
    <property type="molecule type" value="Genomic_DNA"/>
</dbReference>
<dbReference type="PANTHER" id="PTHR37159:SF1">
    <property type="entry name" value="GH11867P"/>
    <property type="match status" value="1"/>
</dbReference>
<sequence length="407" mass="46703">MKSSKLFLLLIILKCGNCTKDQNARPECALPNNSTTVSINDILKLGENSSGDSGTTSIFPCWFNLDLSRTGQIFAQKYYGQILFANVMSLILLLSDYQTRRVLFLTQKSETPDKASKRYLATAQQIHLWYHSDILSPDWAKSVTNVRKVHSYASFYVDSLNGTESKLTATPKENPTGFQPNERLWSAFKLDLGNFDTRTRPQEFDYSAPKFKFNQYTMAMTIWAFMALPVLNPEPLGIARPSEKELQGYAHLWAVIAYAVGTDEQYIFCKDPQIDWQKCKSYLMDLFREHILPQLMNLDFEGELMIESMLSGISKIIPRYPVDALLINLLEEHLGVRATNLRRQRTLQSRVFGTIANNFVSRYSNYFRPVRWLAGKAMFAELQLASRKVFRDFGTNFTVVANKHFYS</sequence>
<dbReference type="OrthoDB" id="6361347at2759"/>
<evidence type="ECO:0000313" key="3">
    <source>
        <dbReference type="Proteomes" id="UP000708208"/>
    </source>
</evidence>
<feature type="chain" id="PRO_5035263602" description="ER-bound oxygenase mpaB/mpaB'/Rubber oxygenase catalytic domain-containing protein" evidence="1">
    <location>
        <begin position="19"/>
        <end position="407"/>
    </location>
</feature>
<evidence type="ECO:0008006" key="4">
    <source>
        <dbReference type="Google" id="ProtNLM"/>
    </source>
</evidence>
<organism evidence="2 3">
    <name type="scientific">Allacma fusca</name>
    <dbReference type="NCBI Taxonomy" id="39272"/>
    <lineage>
        <taxon>Eukaryota</taxon>
        <taxon>Metazoa</taxon>
        <taxon>Ecdysozoa</taxon>
        <taxon>Arthropoda</taxon>
        <taxon>Hexapoda</taxon>
        <taxon>Collembola</taxon>
        <taxon>Symphypleona</taxon>
        <taxon>Sminthuridae</taxon>
        <taxon>Allacma</taxon>
    </lineage>
</organism>
<protein>
    <recommendedName>
        <fullName evidence="4">ER-bound oxygenase mpaB/mpaB'/Rubber oxygenase catalytic domain-containing protein</fullName>
    </recommendedName>
</protein>
<name>A0A8J2JNC0_9HEXA</name>
<proteinExistence type="predicted"/>
<comment type="caution">
    <text evidence="2">The sequence shown here is derived from an EMBL/GenBank/DDBJ whole genome shotgun (WGS) entry which is preliminary data.</text>
</comment>
<dbReference type="PANTHER" id="PTHR37159">
    <property type="entry name" value="GH11867P"/>
    <property type="match status" value="1"/>
</dbReference>
<keyword evidence="1" id="KW-0732">Signal</keyword>
<dbReference type="Proteomes" id="UP000708208">
    <property type="component" value="Unassembled WGS sequence"/>
</dbReference>
<evidence type="ECO:0000256" key="1">
    <source>
        <dbReference type="SAM" id="SignalP"/>
    </source>
</evidence>
<dbReference type="AlphaFoldDB" id="A0A8J2JNC0"/>